<keyword evidence="1" id="KW-1133">Transmembrane helix</keyword>
<sequence>MYLIHLGPLIDENHQRREKAMSYVLMPLMLGFLFGPAIPLYMISEEVRPVWAVILVNLVLLSVIVAATWHGVQKMNAAKRAVEPTRQWERLHADRIEIGFADGTVRSLPLHAADLSVSICRVAGCRSTSTYWPRPITRGRRRRS</sequence>
<evidence type="ECO:0000256" key="1">
    <source>
        <dbReference type="SAM" id="Phobius"/>
    </source>
</evidence>
<proteinExistence type="predicted"/>
<organism evidence="2 3">
    <name type="scientific">Stackebrandtia albiflava</name>
    <dbReference type="NCBI Taxonomy" id="406432"/>
    <lineage>
        <taxon>Bacteria</taxon>
        <taxon>Bacillati</taxon>
        <taxon>Actinomycetota</taxon>
        <taxon>Actinomycetes</taxon>
        <taxon>Glycomycetales</taxon>
        <taxon>Glycomycetaceae</taxon>
        <taxon>Stackebrandtia</taxon>
    </lineage>
</organism>
<dbReference type="RefSeq" id="WP_147141872.1">
    <property type="nucleotide sequence ID" value="NZ_BAABIJ010000003.1"/>
</dbReference>
<gene>
    <name evidence="2" type="ORF">LX16_4237</name>
</gene>
<accession>A0A562UYZ8</accession>
<dbReference type="AlphaFoldDB" id="A0A562UYZ8"/>
<keyword evidence="3" id="KW-1185">Reference proteome</keyword>
<name>A0A562UYZ8_9ACTN</name>
<keyword evidence="1" id="KW-0472">Membrane</keyword>
<protein>
    <submittedName>
        <fullName evidence="2">Uncharacterized protein</fullName>
    </submittedName>
</protein>
<dbReference type="EMBL" id="VLLL01000007">
    <property type="protein sequence ID" value="TWJ10813.1"/>
    <property type="molecule type" value="Genomic_DNA"/>
</dbReference>
<feature type="transmembrane region" description="Helical" evidence="1">
    <location>
        <begin position="50"/>
        <end position="72"/>
    </location>
</feature>
<comment type="caution">
    <text evidence="2">The sequence shown here is derived from an EMBL/GenBank/DDBJ whole genome shotgun (WGS) entry which is preliminary data.</text>
</comment>
<feature type="transmembrane region" description="Helical" evidence="1">
    <location>
        <begin position="20"/>
        <end position="44"/>
    </location>
</feature>
<evidence type="ECO:0000313" key="2">
    <source>
        <dbReference type="EMBL" id="TWJ10813.1"/>
    </source>
</evidence>
<dbReference type="Proteomes" id="UP000321617">
    <property type="component" value="Unassembled WGS sequence"/>
</dbReference>
<keyword evidence="1" id="KW-0812">Transmembrane</keyword>
<reference evidence="2 3" key="1">
    <citation type="journal article" date="2013" name="Stand. Genomic Sci.">
        <title>Genomic Encyclopedia of Type Strains, Phase I: The one thousand microbial genomes (KMG-I) project.</title>
        <authorList>
            <person name="Kyrpides N.C."/>
            <person name="Woyke T."/>
            <person name="Eisen J.A."/>
            <person name="Garrity G."/>
            <person name="Lilburn T.G."/>
            <person name="Beck B.J."/>
            <person name="Whitman W.B."/>
            <person name="Hugenholtz P."/>
            <person name="Klenk H.P."/>
        </authorList>
    </citation>
    <scope>NUCLEOTIDE SEQUENCE [LARGE SCALE GENOMIC DNA]</scope>
    <source>
        <strain evidence="2 3">DSM 45044</strain>
    </source>
</reference>
<evidence type="ECO:0000313" key="3">
    <source>
        <dbReference type="Proteomes" id="UP000321617"/>
    </source>
</evidence>